<feature type="region of interest" description="Disordered" evidence="1">
    <location>
        <begin position="1"/>
        <end position="71"/>
    </location>
</feature>
<evidence type="ECO:0000256" key="1">
    <source>
        <dbReference type="SAM" id="MobiDB-lite"/>
    </source>
</evidence>
<protein>
    <submittedName>
        <fullName evidence="2">Uncharacterized protein</fullName>
    </submittedName>
</protein>
<dbReference type="EMBL" id="OX395141">
    <property type="protein sequence ID" value="CAI5795311.1"/>
    <property type="molecule type" value="Genomic_DNA"/>
</dbReference>
<feature type="compositionally biased region" description="Basic and acidic residues" evidence="1">
    <location>
        <begin position="19"/>
        <end position="29"/>
    </location>
</feature>
<reference evidence="2" key="1">
    <citation type="submission" date="2022-12" db="EMBL/GenBank/DDBJ databases">
        <authorList>
            <person name="Alioto T."/>
            <person name="Alioto T."/>
            <person name="Gomez Garrido J."/>
        </authorList>
    </citation>
    <scope>NUCLEOTIDE SEQUENCE</scope>
</reference>
<accession>A0AA35PNB7</accession>
<name>A0AA35PNB7_9SAUR</name>
<dbReference type="AlphaFoldDB" id="A0AA35PNB7"/>
<keyword evidence="3" id="KW-1185">Reference proteome</keyword>
<organism evidence="2 3">
    <name type="scientific">Podarcis lilfordi</name>
    <name type="common">Lilford's wall lizard</name>
    <dbReference type="NCBI Taxonomy" id="74358"/>
    <lineage>
        <taxon>Eukaryota</taxon>
        <taxon>Metazoa</taxon>
        <taxon>Chordata</taxon>
        <taxon>Craniata</taxon>
        <taxon>Vertebrata</taxon>
        <taxon>Euteleostomi</taxon>
        <taxon>Lepidosauria</taxon>
        <taxon>Squamata</taxon>
        <taxon>Bifurcata</taxon>
        <taxon>Unidentata</taxon>
        <taxon>Episquamata</taxon>
        <taxon>Laterata</taxon>
        <taxon>Lacertibaenia</taxon>
        <taxon>Lacertidae</taxon>
        <taxon>Podarcis</taxon>
    </lineage>
</organism>
<proteinExistence type="predicted"/>
<evidence type="ECO:0000313" key="3">
    <source>
        <dbReference type="Proteomes" id="UP001178461"/>
    </source>
</evidence>
<sequence>MQREPPRGLLKKQINTDRNNGRRQKDPDGTKGTAALAIRSEDPSPELKGRFLLPPCRSGDGRARQGAAGAG</sequence>
<dbReference type="Proteomes" id="UP001178461">
    <property type="component" value="Chromosome 15"/>
</dbReference>
<gene>
    <name evidence="2" type="ORF">PODLI_1B008880</name>
</gene>
<feature type="compositionally biased region" description="Basic and acidic residues" evidence="1">
    <location>
        <begin position="39"/>
        <end position="49"/>
    </location>
</feature>
<evidence type="ECO:0000313" key="2">
    <source>
        <dbReference type="EMBL" id="CAI5795311.1"/>
    </source>
</evidence>